<dbReference type="AlphaFoldDB" id="A0A8X6YPW8"/>
<name>A0A8X6YPW8_9ARAC</name>
<organism evidence="1 2">
    <name type="scientific">Trichonephila inaurata madagascariensis</name>
    <dbReference type="NCBI Taxonomy" id="2747483"/>
    <lineage>
        <taxon>Eukaryota</taxon>
        <taxon>Metazoa</taxon>
        <taxon>Ecdysozoa</taxon>
        <taxon>Arthropoda</taxon>
        <taxon>Chelicerata</taxon>
        <taxon>Arachnida</taxon>
        <taxon>Araneae</taxon>
        <taxon>Araneomorphae</taxon>
        <taxon>Entelegynae</taxon>
        <taxon>Araneoidea</taxon>
        <taxon>Nephilidae</taxon>
        <taxon>Trichonephila</taxon>
        <taxon>Trichonephila inaurata</taxon>
    </lineage>
</organism>
<evidence type="ECO:0000313" key="2">
    <source>
        <dbReference type="Proteomes" id="UP000886998"/>
    </source>
</evidence>
<reference evidence="1" key="1">
    <citation type="submission" date="2020-08" db="EMBL/GenBank/DDBJ databases">
        <title>Multicomponent nature underlies the extraordinary mechanical properties of spider dragline silk.</title>
        <authorList>
            <person name="Kono N."/>
            <person name="Nakamura H."/>
            <person name="Mori M."/>
            <person name="Yoshida Y."/>
            <person name="Ohtoshi R."/>
            <person name="Malay A.D."/>
            <person name="Moran D.A.P."/>
            <person name="Tomita M."/>
            <person name="Numata K."/>
            <person name="Arakawa K."/>
        </authorList>
    </citation>
    <scope>NUCLEOTIDE SEQUENCE</scope>
</reference>
<gene>
    <name evidence="1" type="ORF">TNIN_499871</name>
</gene>
<proteinExistence type="predicted"/>
<accession>A0A8X6YPW8</accession>
<evidence type="ECO:0000313" key="1">
    <source>
        <dbReference type="EMBL" id="GFY74387.1"/>
    </source>
</evidence>
<protein>
    <submittedName>
        <fullName evidence="1">Uncharacterized protein</fullName>
    </submittedName>
</protein>
<keyword evidence="2" id="KW-1185">Reference proteome</keyword>
<sequence>MGNVVNLGPLDRFLKEVFRPTGCWVYISRALAIDVSREGGMRACSHACLPFFFLFLISGLRQYWMVWGDLAYVVDKKIFNFYKDGRVVRF</sequence>
<comment type="caution">
    <text evidence="1">The sequence shown here is derived from an EMBL/GenBank/DDBJ whole genome shotgun (WGS) entry which is preliminary data.</text>
</comment>
<dbReference type="Proteomes" id="UP000886998">
    <property type="component" value="Unassembled WGS sequence"/>
</dbReference>
<dbReference type="EMBL" id="BMAV01020708">
    <property type="protein sequence ID" value="GFY74387.1"/>
    <property type="molecule type" value="Genomic_DNA"/>
</dbReference>